<organism evidence="2 3">
    <name type="scientific">Actinobacteria bacterium BACL2 MAG-120820-bin50</name>
    <dbReference type="NCBI Taxonomy" id="1655570"/>
    <lineage>
        <taxon>Bacteria</taxon>
        <taxon>Bacillati</taxon>
        <taxon>Actinomycetota</taxon>
        <taxon>Actinomycetes</taxon>
        <taxon>Actinomycetes incertae sedis</taxon>
        <taxon>ac1 cluster</taxon>
    </lineage>
</organism>
<protein>
    <submittedName>
        <fullName evidence="2">Uncharacterized protein</fullName>
    </submittedName>
</protein>
<feature type="transmembrane region" description="Helical" evidence="1">
    <location>
        <begin position="21"/>
        <end position="41"/>
    </location>
</feature>
<keyword evidence="1" id="KW-0812">Transmembrane</keyword>
<name>A0A0R2QSH2_9ACTN</name>
<keyword evidence="1" id="KW-0472">Membrane</keyword>
<keyword evidence="1" id="KW-1133">Transmembrane helix</keyword>
<sequence length="166" mass="18629">MRARRRIKDESGSISPLIMGYFVIAMSLTFLISNLASVYIARRDLINLTEGALSRAVQELDEIAYYYQVPIPEIFPGQSRAVPINCSDAGRTFSQEIALLAKSKLDLYGRSLNQVNGDITLKAFICDGKSLSVTLQQVHQLPFKLRVFGITEFTNQIEVSMESIYQ</sequence>
<comment type="caution">
    <text evidence="2">The sequence shown here is derived from an EMBL/GenBank/DDBJ whole genome shotgun (WGS) entry which is preliminary data.</text>
</comment>
<dbReference type="EMBL" id="LIAU01000068">
    <property type="protein sequence ID" value="KRO53111.1"/>
    <property type="molecule type" value="Genomic_DNA"/>
</dbReference>
<evidence type="ECO:0000313" key="2">
    <source>
        <dbReference type="EMBL" id="KRO53111.1"/>
    </source>
</evidence>
<reference evidence="2 3" key="1">
    <citation type="submission" date="2015-10" db="EMBL/GenBank/DDBJ databases">
        <title>Metagenome-Assembled Genomes uncover a global brackish microbiome.</title>
        <authorList>
            <person name="Hugerth L.W."/>
            <person name="Larsson J."/>
            <person name="Alneberg J."/>
            <person name="Lindh M.V."/>
            <person name="Legrand C."/>
            <person name="Pinhassi J."/>
            <person name="Andersson A.F."/>
        </authorList>
    </citation>
    <scope>NUCLEOTIDE SEQUENCE [LARGE SCALE GENOMIC DNA]</scope>
    <source>
        <strain evidence="2">BACL2 MAG-120820-bin50</strain>
    </source>
</reference>
<evidence type="ECO:0000313" key="3">
    <source>
        <dbReference type="Proteomes" id="UP000053054"/>
    </source>
</evidence>
<dbReference type="AlphaFoldDB" id="A0A0R2QSH2"/>
<gene>
    <name evidence="2" type="ORF">ABR62_01680</name>
</gene>
<evidence type="ECO:0000256" key="1">
    <source>
        <dbReference type="SAM" id="Phobius"/>
    </source>
</evidence>
<proteinExistence type="predicted"/>
<accession>A0A0R2QSH2</accession>
<dbReference type="Proteomes" id="UP000053054">
    <property type="component" value="Unassembled WGS sequence"/>
</dbReference>